<name>A0ACC1N5F4_9APHY</name>
<dbReference type="Proteomes" id="UP001144978">
    <property type="component" value="Unassembled WGS sequence"/>
</dbReference>
<protein>
    <submittedName>
        <fullName evidence="1">Uncharacterized protein</fullName>
    </submittedName>
</protein>
<keyword evidence="2" id="KW-1185">Reference proteome</keyword>
<reference evidence="1" key="1">
    <citation type="submission" date="2022-08" db="EMBL/GenBank/DDBJ databases">
        <title>Genome Sequence of Pycnoporus sanguineus.</title>
        <authorList>
            <person name="Buettner E."/>
        </authorList>
    </citation>
    <scope>NUCLEOTIDE SEQUENCE</scope>
    <source>
        <strain evidence="1">CG-C14</strain>
    </source>
</reference>
<comment type="caution">
    <text evidence="1">The sequence shown here is derived from an EMBL/GenBank/DDBJ whole genome shotgun (WGS) entry which is preliminary data.</text>
</comment>
<dbReference type="EMBL" id="JANSHE010004819">
    <property type="protein sequence ID" value="KAJ2974510.1"/>
    <property type="molecule type" value="Genomic_DNA"/>
</dbReference>
<organism evidence="1 2">
    <name type="scientific">Trametes sanguinea</name>
    <dbReference type="NCBI Taxonomy" id="158606"/>
    <lineage>
        <taxon>Eukaryota</taxon>
        <taxon>Fungi</taxon>
        <taxon>Dikarya</taxon>
        <taxon>Basidiomycota</taxon>
        <taxon>Agaricomycotina</taxon>
        <taxon>Agaricomycetes</taxon>
        <taxon>Polyporales</taxon>
        <taxon>Polyporaceae</taxon>
        <taxon>Trametes</taxon>
    </lineage>
</organism>
<accession>A0ACC1N5F4</accession>
<proteinExistence type="predicted"/>
<evidence type="ECO:0000313" key="2">
    <source>
        <dbReference type="Proteomes" id="UP001144978"/>
    </source>
</evidence>
<evidence type="ECO:0000313" key="1">
    <source>
        <dbReference type="EMBL" id="KAJ2974510.1"/>
    </source>
</evidence>
<gene>
    <name evidence="1" type="ORF">NUW54_g11883</name>
</gene>
<sequence>MSTTTFTSTTNFYEVLGVKQDATQEEVRKAYRRRALQTHPDRLPQDVSQADKKKAEEQFRLVNNAYEVLNNEESRKVPVRQARRLASSHGAARVPTSV</sequence>